<keyword evidence="4" id="KW-0378">Hydrolase</keyword>
<dbReference type="EMBL" id="UXUI01008869">
    <property type="protein sequence ID" value="VDD92566.1"/>
    <property type="molecule type" value="Genomic_DNA"/>
</dbReference>
<dbReference type="PROSITE" id="PS51192">
    <property type="entry name" value="HELICASE_ATP_BIND_1"/>
    <property type="match status" value="1"/>
</dbReference>
<keyword evidence="3" id="KW-0547">Nucleotide-binding</keyword>
<gene>
    <name evidence="12" type="ORF">EVEC_LOCUS7317</name>
</gene>
<keyword evidence="6" id="KW-0067">ATP-binding</keyword>
<evidence type="ECO:0000256" key="3">
    <source>
        <dbReference type="ARBA" id="ARBA00022741"/>
    </source>
</evidence>
<organism evidence="14">
    <name type="scientific">Enterobius vermicularis</name>
    <name type="common">Human pinworm</name>
    <dbReference type="NCBI Taxonomy" id="51028"/>
    <lineage>
        <taxon>Eukaryota</taxon>
        <taxon>Metazoa</taxon>
        <taxon>Ecdysozoa</taxon>
        <taxon>Nematoda</taxon>
        <taxon>Chromadorea</taxon>
        <taxon>Rhabditida</taxon>
        <taxon>Spirurina</taxon>
        <taxon>Oxyuridomorpha</taxon>
        <taxon>Oxyuroidea</taxon>
        <taxon>Oxyuridae</taxon>
        <taxon>Enterobius</taxon>
    </lineage>
</organism>
<dbReference type="SMART" id="SM00490">
    <property type="entry name" value="HELICc"/>
    <property type="match status" value="1"/>
</dbReference>
<evidence type="ECO:0000259" key="11">
    <source>
        <dbReference type="PROSITE" id="PS51194"/>
    </source>
</evidence>
<protein>
    <submittedName>
        <fullName evidence="14">Transcriptional regulator ATRX</fullName>
    </submittedName>
</protein>
<dbReference type="Gene3D" id="3.40.50.300">
    <property type="entry name" value="P-loop containing nucleotide triphosphate hydrolases"/>
    <property type="match status" value="1"/>
</dbReference>
<dbReference type="InterPro" id="IPR000330">
    <property type="entry name" value="SNF2_N"/>
</dbReference>
<dbReference type="GO" id="GO:0016887">
    <property type="term" value="F:ATP hydrolysis activity"/>
    <property type="evidence" value="ECO:0007669"/>
    <property type="project" value="InterPro"/>
</dbReference>
<reference evidence="14" key="1">
    <citation type="submission" date="2016-04" db="UniProtKB">
        <authorList>
            <consortium name="WormBaseParasite"/>
        </authorList>
    </citation>
    <scope>IDENTIFICATION</scope>
</reference>
<feature type="region of interest" description="Disordered" evidence="9">
    <location>
        <begin position="1"/>
        <end position="52"/>
    </location>
</feature>
<dbReference type="Gene3D" id="3.40.50.10810">
    <property type="entry name" value="Tandem AAA-ATPase domain"/>
    <property type="match status" value="1"/>
</dbReference>
<dbReference type="SMART" id="SM00487">
    <property type="entry name" value="DEXDc"/>
    <property type="match status" value="1"/>
</dbReference>
<dbReference type="CDD" id="cd18793">
    <property type="entry name" value="SF2_C_SNF"/>
    <property type="match status" value="1"/>
</dbReference>
<evidence type="ECO:0000256" key="2">
    <source>
        <dbReference type="ARBA" id="ARBA00007025"/>
    </source>
</evidence>
<evidence type="ECO:0000256" key="7">
    <source>
        <dbReference type="ARBA" id="ARBA00023125"/>
    </source>
</evidence>
<keyword evidence="7" id="KW-0238">DNA-binding</keyword>
<dbReference type="Proteomes" id="UP000274131">
    <property type="component" value="Unassembled WGS sequence"/>
</dbReference>
<dbReference type="InterPro" id="IPR044574">
    <property type="entry name" value="ARIP4-like"/>
</dbReference>
<dbReference type="SUPFAM" id="SSF52540">
    <property type="entry name" value="P-loop containing nucleoside triphosphate hydrolases"/>
    <property type="match status" value="2"/>
</dbReference>
<dbReference type="Pfam" id="PF00176">
    <property type="entry name" value="SNF2-rel_dom"/>
    <property type="match status" value="1"/>
</dbReference>
<comment type="similarity">
    <text evidence="2">Belongs to the SNF2/RAD54 helicase family.</text>
</comment>
<dbReference type="STRING" id="51028.A0A0N4VBC9"/>
<feature type="domain" description="Helicase C-terminal" evidence="11">
    <location>
        <begin position="624"/>
        <end position="815"/>
    </location>
</feature>
<evidence type="ECO:0000256" key="1">
    <source>
        <dbReference type="ARBA" id="ARBA00004123"/>
    </source>
</evidence>
<comment type="subcellular location">
    <subcellularLocation>
        <location evidence="1">Nucleus</location>
    </subcellularLocation>
</comment>
<dbReference type="Pfam" id="PF00271">
    <property type="entry name" value="Helicase_C"/>
    <property type="match status" value="1"/>
</dbReference>
<feature type="domain" description="Helicase ATP-binding" evidence="10">
    <location>
        <begin position="201"/>
        <end position="397"/>
    </location>
</feature>
<dbReference type="PROSITE" id="PS51194">
    <property type="entry name" value="HELICASE_CTER"/>
    <property type="match status" value="1"/>
</dbReference>
<keyword evidence="13" id="KW-1185">Reference proteome</keyword>
<dbReference type="InterPro" id="IPR014001">
    <property type="entry name" value="Helicase_ATP-bd"/>
</dbReference>
<reference evidence="12 13" key="2">
    <citation type="submission" date="2018-10" db="EMBL/GenBank/DDBJ databases">
        <authorList>
            <consortium name="Pathogen Informatics"/>
        </authorList>
    </citation>
    <scope>NUCLEOTIDE SEQUENCE [LARGE SCALE GENOMIC DNA]</scope>
</reference>
<evidence type="ECO:0000313" key="13">
    <source>
        <dbReference type="Proteomes" id="UP000274131"/>
    </source>
</evidence>
<dbReference type="InterPro" id="IPR001650">
    <property type="entry name" value="Helicase_C-like"/>
</dbReference>
<accession>A0A0N4VBC9</accession>
<dbReference type="PANTHER" id="PTHR45797">
    <property type="entry name" value="RAD54-LIKE"/>
    <property type="match status" value="1"/>
</dbReference>
<dbReference type="GO" id="GO:0004386">
    <property type="term" value="F:helicase activity"/>
    <property type="evidence" value="ECO:0007669"/>
    <property type="project" value="UniProtKB-KW"/>
</dbReference>
<dbReference type="InterPro" id="IPR027417">
    <property type="entry name" value="P-loop_NTPase"/>
</dbReference>
<dbReference type="GO" id="GO:0003677">
    <property type="term" value="F:DNA binding"/>
    <property type="evidence" value="ECO:0007669"/>
    <property type="project" value="UniProtKB-KW"/>
</dbReference>
<evidence type="ECO:0000313" key="12">
    <source>
        <dbReference type="EMBL" id="VDD92566.1"/>
    </source>
</evidence>
<evidence type="ECO:0000256" key="6">
    <source>
        <dbReference type="ARBA" id="ARBA00022840"/>
    </source>
</evidence>
<dbReference type="InterPro" id="IPR038718">
    <property type="entry name" value="SNF2-like_sf"/>
</dbReference>
<sequence>LRRKRIFSSGSDDEDDIEEISSGVSIEEVDDNSDESHETKHQTNSRKRKRLKIDVFHRKTSASLKHGKRTRIDVDSSNDENALSDEEEFQLKRRGVKPFISKEKLAKETIDAEIAEKERRKRLEAKQKEFNGIEFAEDDTLETSFSSGQSKIILKKVVLDTDSKSDPSCPVEVHSALVKSLKPHQAEGIKFLYDSTIESLDRLEEDGGGGILAHCMGLGKTLQVIAFLHTILTHPTIKKKISRTLVIAPKNVVLQWCSEFAKWLENDDDSLEVIKVVVPFAAVLSFITVFYFHSPNSYSHIVIDVLIFQSASNCPGKKLSKMNRKLAKLQPAFREYLQDPGPDIIVCDEAHKLKNDESALTKCMSKIRTKRRICLTGTPLQNNLMEYHCMVNFVKPGLLGTKKEFANRFANIINRGRTKDATAMDVRHMKRRCHVLFEQLKKVVDRKDYHFLTDVLPPKQEYVINVRLTPRQVALYRAFLEGIGKDDIRLGKRLLMDYHVLSRIWTHPYQLIIHNKEEERRRILQEGKDELDDFIDDGDISLSTDESDGDNTFFYFSSLCSENGTGTSENNAFPTRKSKRLAGEDADLESGLTGAEECQEWFSSAGLVNEQDENDFSLGRKLVLLQAIIKKCEEIGDKILVFSQSLESLTLLKRMLRYLDENDLWFTDGHEALKAQSESWGWKEGHDYLVIDGQVQSAKREELQNNFSPLNIFLIFIFRARLMLISTRAGSLGTNMVAANRVVIFDACWNPSHDTQSLFRVYRFGQTKPVYIYRFIAQGTMEERIYKRQVTKESTSMRVVDEAQIERHFAVNDLEELYKFDPDEQDGQDSSQAPSIAPPKDRLLAEIILSYRNCIVNYIQHDSLFKNLDEEKLTEEECKEAWNDYENEKNAVKNMGSISHDYPMMHPAGRPGYQIGSQRNRFTLLRLKFFCKEEAEREFRNVFLFEKFFGCFRTSSRAFKHGSHLYDCVSDSWYGYGHCAESDFYKAVSQSFYLCFPDFCLSVSESFMNQFIVLFNFNFKVFITSRKQVVICSVQSHIILYL</sequence>
<dbReference type="WBParaSite" id="EVEC_0000783301-mRNA-1">
    <property type="protein sequence ID" value="EVEC_0000783301-mRNA-1"/>
    <property type="gene ID" value="EVEC_0000783301"/>
</dbReference>
<keyword evidence="8" id="KW-0539">Nucleus</keyword>
<proteinExistence type="inferred from homology"/>
<evidence type="ECO:0000256" key="8">
    <source>
        <dbReference type="ARBA" id="ARBA00023242"/>
    </source>
</evidence>
<dbReference type="OrthoDB" id="2020972at2759"/>
<keyword evidence="5" id="KW-0347">Helicase</keyword>
<name>A0A0N4VBC9_ENTVE</name>
<evidence type="ECO:0000256" key="4">
    <source>
        <dbReference type="ARBA" id="ARBA00022801"/>
    </source>
</evidence>
<dbReference type="GO" id="GO:0005524">
    <property type="term" value="F:ATP binding"/>
    <property type="evidence" value="ECO:0007669"/>
    <property type="project" value="UniProtKB-KW"/>
</dbReference>
<dbReference type="GO" id="GO:0005634">
    <property type="term" value="C:nucleus"/>
    <property type="evidence" value="ECO:0007669"/>
    <property type="project" value="UniProtKB-SubCell"/>
</dbReference>
<evidence type="ECO:0000256" key="9">
    <source>
        <dbReference type="SAM" id="MobiDB-lite"/>
    </source>
</evidence>
<dbReference type="PANTHER" id="PTHR45797:SF3">
    <property type="entry name" value="TRANSCRIPTIONAL REGULATOR ATRX HOMOLOG"/>
    <property type="match status" value="1"/>
</dbReference>
<evidence type="ECO:0000313" key="14">
    <source>
        <dbReference type="WBParaSite" id="EVEC_0000783301-mRNA-1"/>
    </source>
</evidence>
<evidence type="ECO:0000259" key="10">
    <source>
        <dbReference type="PROSITE" id="PS51192"/>
    </source>
</evidence>
<dbReference type="InterPro" id="IPR049730">
    <property type="entry name" value="SNF2/RAD54-like_C"/>
</dbReference>
<evidence type="ECO:0000256" key="5">
    <source>
        <dbReference type="ARBA" id="ARBA00022806"/>
    </source>
</evidence>
<dbReference type="AlphaFoldDB" id="A0A0N4VBC9"/>